<feature type="compositionally biased region" description="Low complexity" evidence="1">
    <location>
        <begin position="49"/>
        <end position="63"/>
    </location>
</feature>
<feature type="region of interest" description="Disordered" evidence="1">
    <location>
        <begin position="49"/>
        <end position="173"/>
    </location>
</feature>
<protein>
    <submittedName>
        <fullName evidence="2">Uncharacterized protein</fullName>
    </submittedName>
</protein>
<dbReference type="Proteomes" id="UP000823749">
    <property type="component" value="Chromosome 1"/>
</dbReference>
<comment type="caution">
    <text evidence="2">The sequence shown here is derived from an EMBL/GenBank/DDBJ whole genome shotgun (WGS) entry which is preliminary data.</text>
</comment>
<feature type="compositionally biased region" description="Basic residues" evidence="1">
    <location>
        <begin position="78"/>
        <end position="98"/>
    </location>
</feature>
<evidence type="ECO:0000256" key="1">
    <source>
        <dbReference type="SAM" id="MobiDB-lite"/>
    </source>
</evidence>
<evidence type="ECO:0000313" key="2">
    <source>
        <dbReference type="EMBL" id="KAG5564325.1"/>
    </source>
</evidence>
<reference evidence="2" key="1">
    <citation type="submission" date="2020-08" db="EMBL/GenBank/DDBJ databases">
        <title>Plant Genome Project.</title>
        <authorList>
            <person name="Zhang R.-G."/>
        </authorList>
    </citation>
    <scope>NUCLEOTIDE SEQUENCE</scope>
    <source>
        <strain evidence="2">WSP0</strain>
        <tissue evidence="2">Leaf</tissue>
    </source>
</reference>
<proteinExistence type="predicted"/>
<feature type="compositionally biased region" description="Polar residues" evidence="1">
    <location>
        <begin position="108"/>
        <end position="122"/>
    </location>
</feature>
<keyword evidence="3" id="KW-1185">Reference proteome</keyword>
<name>A0AAV6LGV1_9ERIC</name>
<evidence type="ECO:0000313" key="3">
    <source>
        <dbReference type="Proteomes" id="UP000823749"/>
    </source>
</evidence>
<dbReference type="AlphaFoldDB" id="A0AAV6LGV1"/>
<gene>
    <name evidence="2" type="ORF">RHGRI_000507</name>
</gene>
<dbReference type="EMBL" id="JACTNZ010000001">
    <property type="protein sequence ID" value="KAG5564325.1"/>
    <property type="molecule type" value="Genomic_DNA"/>
</dbReference>
<sequence length="173" mass="18329">MKDCCRKTSRDIASKSGIWLNFSFFVKASTDWETVVKVAESVNHAVAPTAAATSSPPDAASPVGTHPPPPHVATGRTAARKKAARHGRRKTAARKKATRAADKDPTKQITAHKSSAQANIDDSTVAPHSPVSDTPRETSHHSTEIDMDTTSAAKMMDLILFGPETASSASSEN</sequence>
<feature type="compositionally biased region" description="Basic and acidic residues" evidence="1">
    <location>
        <begin position="134"/>
        <end position="144"/>
    </location>
</feature>
<organism evidence="2 3">
    <name type="scientific">Rhododendron griersonianum</name>
    <dbReference type="NCBI Taxonomy" id="479676"/>
    <lineage>
        <taxon>Eukaryota</taxon>
        <taxon>Viridiplantae</taxon>
        <taxon>Streptophyta</taxon>
        <taxon>Embryophyta</taxon>
        <taxon>Tracheophyta</taxon>
        <taxon>Spermatophyta</taxon>
        <taxon>Magnoliopsida</taxon>
        <taxon>eudicotyledons</taxon>
        <taxon>Gunneridae</taxon>
        <taxon>Pentapetalae</taxon>
        <taxon>asterids</taxon>
        <taxon>Ericales</taxon>
        <taxon>Ericaceae</taxon>
        <taxon>Ericoideae</taxon>
        <taxon>Rhodoreae</taxon>
        <taxon>Rhododendron</taxon>
    </lineage>
</organism>
<accession>A0AAV6LGV1</accession>